<evidence type="ECO:0000313" key="14">
    <source>
        <dbReference type="EMBL" id="QXI26295.1"/>
    </source>
</evidence>
<evidence type="ECO:0000313" key="15">
    <source>
        <dbReference type="Proteomes" id="UP000634530"/>
    </source>
</evidence>
<dbReference type="RefSeq" id="WP_186688161.1">
    <property type="nucleotide sequence ID" value="NZ_CP077093.1"/>
</dbReference>
<evidence type="ECO:0000256" key="2">
    <source>
        <dbReference type="ARBA" id="ARBA00004994"/>
    </source>
</evidence>
<dbReference type="InterPro" id="IPR003710">
    <property type="entry name" value="ApbA"/>
</dbReference>
<evidence type="ECO:0000259" key="13">
    <source>
        <dbReference type="Pfam" id="PF08546"/>
    </source>
</evidence>
<evidence type="ECO:0000256" key="10">
    <source>
        <dbReference type="ARBA" id="ARBA00048793"/>
    </source>
</evidence>
<evidence type="ECO:0000259" key="12">
    <source>
        <dbReference type="Pfam" id="PF02558"/>
    </source>
</evidence>
<dbReference type="InterPro" id="IPR013328">
    <property type="entry name" value="6PGD_dom2"/>
</dbReference>
<protein>
    <recommendedName>
        <fullName evidence="5 11">2-dehydropantoate 2-reductase</fullName>
        <ecNumber evidence="4 11">1.1.1.169</ecNumber>
    </recommendedName>
    <alternativeName>
        <fullName evidence="9 11">Ketopantoate reductase</fullName>
    </alternativeName>
</protein>
<dbReference type="GO" id="GO:0008677">
    <property type="term" value="F:2-dehydropantoate 2-reductase activity"/>
    <property type="evidence" value="ECO:0007669"/>
    <property type="project" value="UniProtKB-EC"/>
</dbReference>
<evidence type="ECO:0000256" key="8">
    <source>
        <dbReference type="ARBA" id="ARBA00023002"/>
    </source>
</evidence>
<dbReference type="EC" id="1.1.1.169" evidence="4 11"/>
<dbReference type="AlphaFoldDB" id="A0A9E6TQT6"/>
<dbReference type="InterPro" id="IPR013332">
    <property type="entry name" value="KPR_N"/>
</dbReference>
<feature type="domain" description="Ketopantoate reductase N-terminal" evidence="12">
    <location>
        <begin position="3"/>
        <end position="151"/>
    </location>
</feature>
<comment type="similarity">
    <text evidence="3 11">Belongs to the ketopantoate reductase family.</text>
</comment>
<dbReference type="Gene3D" id="1.10.1040.10">
    <property type="entry name" value="N-(1-d-carboxylethyl)-l-norvaline Dehydrogenase, domain 2"/>
    <property type="match status" value="1"/>
</dbReference>
<keyword evidence="8 11" id="KW-0560">Oxidoreductase</keyword>
<dbReference type="FunFam" id="3.40.50.720:FF:000307">
    <property type="entry name" value="2-dehydropantoate 2-reductase"/>
    <property type="match status" value="1"/>
</dbReference>
<dbReference type="SUPFAM" id="SSF48179">
    <property type="entry name" value="6-phosphogluconate dehydrogenase C-terminal domain-like"/>
    <property type="match status" value="1"/>
</dbReference>
<evidence type="ECO:0000256" key="3">
    <source>
        <dbReference type="ARBA" id="ARBA00007870"/>
    </source>
</evidence>
<dbReference type="PANTHER" id="PTHR21708:SF26">
    <property type="entry name" value="2-DEHYDROPANTOATE 2-REDUCTASE"/>
    <property type="match status" value="1"/>
</dbReference>
<dbReference type="GO" id="GO:0005737">
    <property type="term" value="C:cytoplasm"/>
    <property type="evidence" value="ECO:0007669"/>
    <property type="project" value="TreeGrafter"/>
</dbReference>
<dbReference type="InterPro" id="IPR036291">
    <property type="entry name" value="NAD(P)-bd_dom_sf"/>
</dbReference>
<keyword evidence="7 11" id="KW-0521">NADP</keyword>
<dbReference type="InterPro" id="IPR013752">
    <property type="entry name" value="KPA_reductase"/>
</dbReference>
<name>A0A9E6TQT6_9PSED</name>
<accession>A0A9E6TQT6</accession>
<dbReference type="Proteomes" id="UP000634530">
    <property type="component" value="Chromosome"/>
</dbReference>
<dbReference type="Gene3D" id="3.40.50.720">
    <property type="entry name" value="NAD(P)-binding Rossmann-like Domain"/>
    <property type="match status" value="1"/>
</dbReference>
<evidence type="ECO:0000256" key="6">
    <source>
        <dbReference type="ARBA" id="ARBA00022655"/>
    </source>
</evidence>
<dbReference type="NCBIfam" id="TIGR00745">
    <property type="entry name" value="apbA_panE"/>
    <property type="match status" value="1"/>
</dbReference>
<dbReference type="InterPro" id="IPR008927">
    <property type="entry name" value="6-PGluconate_DH-like_C_sf"/>
</dbReference>
<keyword evidence="6 11" id="KW-0566">Pantothenate biosynthesis</keyword>
<dbReference type="SUPFAM" id="SSF51735">
    <property type="entry name" value="NAD(P)-binding Rossmann-fold domains"/>
    <property type="match status" value="1"/>
</dbReference>
<dbReference type="PANTHER" id="PTHR21708">
    <property type="entry name" value="PROBABLE 2-DEHYDROPANTOATE 2-REDUCTASE"/>
    <property type="match status" value="1"/>
</dbReference>
<comment type="function">
    <text evidence="1 11">Catalyzes the NADPH-dependent reduction of ketopantoate into pantoic acid.</text>
</comment>
<evidence type="ECO:0000256" key="9">
    <source>
        <dbReference type="ARBA" id="ARBA00032024"/>
    </source>
</evidence>
<dbReference type="EMBL" id="CP077093">
    <property type="protein sequence ID" value="QXI26295.1"/>
    <property type="molecule type" value="Genomic_DNA"/>
</dbReference>
<keyword evidence="15" id="KW-1185">Reference proteome</keyword>
<organism evidence="14 15">
    <name type="scientific">Pseudomonas vanderleydeniana</name>
    <dbReference type="NCBI Taxonomy" id="2745495"/>
    <lineage>
        <taxon>Bacteria</taxon>
        <taxon>Pseudomonadati</taxon>
        <taxon>Pseudomonadota</taxon>
        <taxon>Gammaproteobacteria</taxon>
        <taxon>Pseudomonadales</taxon>
        <taxon>Pseudomonadaceae</taxon>
        <taxon>Pseudomonas</taxon>
    </lineage>
</organism>
<evidence type="ECO:0000256" key="11">
    <source>
        <dbReference type="RuleBase" id="RU362068"/>
    </source>
</evidence>
<gene>
    <name evidence="14" type="ORF">HU752_020365</name>
</gene>
<evidence type="ECO:0000256" key="7">
    <source>
        <dbReference type="ARBA" id="ARBA00022857"/>
    </source>
</evidence>
<evidence type="ECO:0000256" key="5">
    <source>
        <dbReference type="ARBA" id="ARBA00019465"/>
    </source>
</evidence>
<comment type="pathway">
    <text evidence="2 11">Cofactor biosynthesis; (R)-pantothenate biosynthesis; (R)-pantoate from 3-methyl-2-oxobutanoate: step 2/2.</text>
</comment>
<dbReference type="InterPro" id="IPR051402">
    <property type="entry name" value="KPR-Related"/>
</dbReference>
<evidence type="ECO:0000256" key="4">
    <source>
        <dbReference type="ARBA" id="ARBA00013014"/>
    </source>
</evidence>
<sequence>MRVLIVGAGATGGFFGALLTQAGRDVTFLVRERRAEQLRQQGLRVVTPSKEMHFDPKLVTSDQIVGTYDVILLAVKAYSLDFALADMANAVGPNTVILPLLNGIKHIEQIKDRFGADHLLGCVCKLATNLNDQGTIIQQGTFCDVYYGELDGKVSERLLRVHNLLSGAGFKAETSSTIRRLLWEKWVLLAAMGCINCLMRGSIGDVVAVKGGLQFANNVIDEVLKIVRTVGEEPSAEFVASARQTLTLADSAQTSSMFRDLLAGRQLESEQIIGDLLTRAANFKIESPLLTLAYANLKVNERQLKLQKDR</sequence>
<dbReference type="GO" id="GO:0015940">
    <property type="term" value="P:pantothenate biosynthetic process"/>
    <property type="evidence" value="ECO:0007669"/>
    <property type="project" value="UniProtKB-KW"/>
</dbReference>
<feature type="domain" description="Ketopantoate reductase C-terminal" evidence="13">
    <location>
        <begin position="178"/>
        <end position="299"/>
    </location>
</feature>
<dbReference type="Pfam" id="PF08546">
    <property type="entry name" value="ApbA_C"/>
    <property type="match status" value="1"/>
</dbReference>
<evidence type="ECO:0000256" key="1">
    <source>
        <dbReference type="ARBA" id="ARBA00002919"/>
    </source>
</evidence>
<dbReference type="Pfam" id="PF02558">
    <property type="entry name" value="ApbA"/>
    <property type="match status" value="1"/>
</dbReference>
<reference evidence="14 15" key="1">
    <citation type="journal article" date="2020" name="Microorganisms">
        <title>Reliable Identification of Environmental Pseudomonas Isolates Using the rpoD Gene.</title>
        <authorList>
            <consortium name="The Broad Institute Genome Sequencing Platform"/>
            <person name="Girard L."/>
            <person name="Lood C."/>
            <person name="Rokni-Zadeh H."/>
            <person name="van Noort V."/>
            <person name="Lavigne R."/>
            <person name="De Mot R."/>
        </authorList>
    </citation>
    <scope>NUCLEOTIDE SEQUENCE [LARGE SCALE GENOMIC DNA]</scope>
    <source>
        <strain evidence="14 15">RW8P3</strain>
    </source>
</reference>
<proteinExistence type="inferred from homology"/>
<comment type="catalytic activity">
    <reaction evidence="10 11">
        <text>(R)-pantoate + NADP(+) = 2-dehydropantoate + NADPH + H(+)</text>
        <dbReference type="Rhea" id="RHEA:16233"/>
        <dbReference type="ChEBI" id="CHEBI:11561"/>
        <dbReference type="ChEBI" id="CHEBI:15378"/>
        <dbReference type="ChEBI" id="CHEBI:15980"/>
        <dbReference type="ChEBI" id="CHEBI:57783"/>
        <dbReference type="ChEBI" id="CHEBI:58349"/>
        <dbReference type="EC" id="1.1.1.169"/>
    </reaction>
</comment>
<dbReference type="KEGG" id="pvw:HU752_020365"/>
<reference evidence="14 15" key="2">
    <citation type="journal article" date="2021" name="Microorganisms">
        <title>The Ever-Expanding Pseudomonas Genus: Description of 43 New Species and Partition of the Pseudomonas putida Group.</title>
        <authorList>
            <person name="Girard L."/>
            <person name="Lood C."/>
            <person name="Hofte M."/>
            <person name="Vandamme P."/>
            <person name="Rokni-Zadeh H."/>
            <person name="van Noort V."/>
            <person name="Lavigne R."/>
            <person name="De Mot R."/>
        </authorList>
    </citation>
    <scope>NUCLEOTIDE SEQUENCE [LARGE SCALE GENOMIC DNA]</scope>
    <source>
        <strain evidence="14 15">RW8P3</strain>
    </source>
</reference>